<reference evidence="1" key="2">
    <citation type="journal article" date="2022" name="New Phytol.">
        <title>Evolutionary transition to the ectomycorrhizal habit in the genomes of a hyperdiverse lineage of mushroom-forming fungi.</title>
        <authorList>
            <person name="Looney B."/>
            <person name="Miyauchi S."/>
            <person name="Morin E."/>
            <person name="Drula E."/>
            <person name="Courty P.E."/>
            <person name="Kohler A."/>
            <person name="Kuo A."/>
            <person name="LaButti K."/>
            <person name="Pangilinan J."/>
            <person name="Lipzen A."/>
            <person name="Riley R."/>
            <person name="Andreopoulos W."/>
            <person name="He G."/>
            <person name="Johnson J."/>
            <person name="Nolan M."/>
            <person name="Tritt A."/>
            <person name="Barry K.W."/>
            <person name="Grigoriev I.V."/>
            <person name="Nagy L.G."/>
            <person name="Hibbett D."/>
            <person name="Henrissat B."/>
            <person name="Matheny P.B."/>
            <person name="Labbe J."/>
            <person name="Martin F.M."/>
        </authorList>
    </citation>
    <scope>NUCLEOTIDE SEQUENCE</scope>
    <source>
        <strain evidence="1">HHB10654</strain>
    </source>
</reference>
<dbReference type="Proteomes" id="UP000814140">
    <property type="component" value="Unassembled WGS sequence"/>
</dbReference>
<evidence type="ECO:0000313" key="1">
    <source>
        <dbReference type="EMBL" id="KAI0067071.1"/>
    </source>
</evidence>
<dbReference type="EMBL" id="MU277191">
    <property type="protein sequence ID" value="KAI0067071.1"/>
    <property type="molecule type" value="Genomic_DNA"/>
</dbReference>
<proteinExistence type="predicted"/>
<sequence length="326" mass="35466">MSMFVTRIFLLHGMNLTMMKVQSIDESLTPTHTVEAAKPKPPLQCEAPQSQPQSNTNGNILTLPALRIEPVDLSATSPSATRSQSHLQISAVSQSSLSYRQIEGDRPSLFSPSGNGMPASASATSVPIVKLKPSWLGADDTLGSPSTSLSPPSSSSAPSLPLPSSSSPPLTSPGLTISEREARTKTLEARERALLVRVKDLETRCALAENRATALQTNMDNLRAEERGAYGRLLTMLRIVDNSTQEPPARISAMLMILEEEMVRNRTRLEEEASARQIAELALQKEREQHQHVLQDIHSECRGPFVVPALLDAFLALSSMSDRVLQ</sequence>
<accession>A0ACB8TF92</accession>
<keyword evidence="2" id="KW-1185">Reference proteome</keyword>
<organism evidence="1 2">
    <name type="scientific">Artomyces pyxidatus</name>
    <dbReference type="NCBI Taxonomy" id="48021"/>
    <lineage>
        <taxon>Eukaryota</taxon>
        <taxon>Fungi</taxon>
        <taxon>Dikarya</taxon>
        <taxon>Basidiomycota</taxon>
        <taxon>Agaricomycotina</taxon>
        <taxon>Agaricomycetes</taxon>
        <taxon>Russulales</taxon>
        <taxon>Auriscalpiaceae</taxon>
        <taxon>Artomyces</taxon>
    </lineage>
</organism>
<comment type="caution">
    <text evidence="1">The sequence shown here is derived from an EMBL/GenBank/DDBJ whole genome shotgun (WGS) entry which is preliminary data.</text>
</comment>
<gene>
    <name evidence="1" type="ORF">BV25DRAFT_1835394</name>
</gene>
<evidence type="ECO:0000313" key="2">
    <source>
        <dbReference type="Proteomes" id="UP000814140"/>
    </source>
</evidence>
<name>A0ACB8TF92_9AGAM</name>
<reference evidence="1" key="1">
    <citation type="submission" date="2021-03" db="EMBL/GenBank/DDBJ databases">
        <authorList>
            <consortium name="DOE Joint Genome Institute"/>
            <person name="Ahrendt S."/>
            <person name="Looney B.P."/>
            <person name="Miyauchi S."/>
            <person name="Morin E."/>
            <person name="Drula E."/>
            <person name="Courty P.E."/>
            <person name="Chicoki N."/>
            <person name="Fauchery L."/>
            <person name="Kohler A."/>
            <person name="Kuo A."/>
            <person name="Labutti K."/>
            <person name="Pangilinan J."/>
            <person name="Lipzen A."/>
            <person name="Riley R."/>
            <person name="Andreopoulos W."/>
            <person name="He G."/>
            <person name="Johnson J."/>
            <person name="Barry K.W."/>
            <person name="Grigoriev I.V."/>
            <person name="Nagy L."/>
            <person name="Hibbett D."/>
            <person name="Henrissat B."/>
            <person name="Matheny P.B."/>
            <person name="Labbe J."/>
            <person name="Martin F."/>
        </authorList>
    </citation>
    <scope>NUCLEOTIDE SEQUENCE</scope>
    <source>
        <strain evidence="1">HHB10654</strain>
    </source>
</reference>
<protein>
    <submittedName>
        <fullName evidence="1">Uncharacterized protein</fullName>
    </submittedName>
</protein>